<organism evidence="2 3">
    <name type="scientific">Heliocybe sulcata</name>
    <dbReference type="NCBI Taxonomy" id="5364"/>
    <lineage>
        <taxon>Eukaryota</taxon>
        <taxon>Fungi</taxon>
        <taxon>Dikarya</taxon>
        <taxon>Basidiomycota</taxon>
        <taxon>Agaricomycotina</taxon>
        <taxon>Agaricomycetes</taxon>
        <taxon>Gloeophyllales</taxon>
        <taxon>Gloeophyllaceae</taxon>
        <taxon>Heliocybe</taxon>
    </lineage>
</organism>
<reference evidence="2 3" key="1">
    <citation type="journal article" date="2019" name="Nat. Ecol. Evol.">
        <title>Megaphylogeny resolves global patterns of mushroom evolution.</title>
        <authorList>
            <person name="Varga T."/>
            <person name="Krizsan K."/>
            <person name="Foldi C."/>
            <person name="Dima B."/>
            <person name="Sanchez-Garcia M."/>
            <person name="Sanchez-Ramirez S."/>
            <person name="Szollosi G.J."/>
            <person name="Szarkandi J.G."/>
            <person name="Papp V."/>
            <person name="Albert L."/>
            <person name="Andreopoulos W."/>
            <person name="Angelini C."/>
            <person name="Antonin V."/>
            <person name="Barry K.W."/>
            <person name="Bougher N.L."/>
            <person name="Buchanan P."/>
            <person name="Buyck B."/>
            <person name="Bense V."/>
            <person name="Catcheside P."/>
            <person name="Chovatia M."/>
            <person name="Cooper J."/>
            <person name="Damon W."/>
            <person name="Desjardin D."/>
            <person name="Finy P."/>
            <person name="Geml J."/>
            <person name="Haridas S."/>
            <person name="Hughes K."/>
            <person name="Justo A."/>
            <person name="Karasinski D."/>
            <person name="Kautmanova I."/>
            <person name="Kiss B."/>
            <person name="Kocsube S."/>
            <person name="Kotiranta H."/>
            <person name="LaButti K.M."/>
            <person name="Lechner B.E."/>
            <person name="Liimatainen K."/>
            <person name="Lipzen A."/>
            <person name="Lukacs Z."/>
            <person name="Mihaltcheva S."/>
            <person name="Morgado L.N."/>
            <person name="Niskanen T."/>
            <person name="Noordeloos M.E."/>
            <person name="Ohm R.A."/>
            <person name="Ortiz-Santana B."/>
            <person name="Ovrebo C."/>
            <person name="Racz N."/>
            <person name="Riley R."/>
            <person name="Savchenko A."/>
            <person name="Shiryaev A."/>
            <person name="Soop K."/>
            <person name="Spirin V."/>
            <person name="Szebenyi C."/>
            <person name="Tomsovsky M."/>
            <person name="Tulloss R.E."/>
            <person name="Uehling J."/>
            <person name="Grigoriev I.V."/>
            <person name="Vagvolgyi C."/>
            <person name="Papp T."/>
            <person name="Martin F.M."/>
            <person name="Miettinen O."/>
            <person name="Hibbett D.S."/>
            <person name="Nagy L.G."/>
        </authorList>
    </citation>
    <scope>NUCLEOTIDE SEQUENCE [LARGE SCALE GENOMIC DNA]</scope>
    <source>
        <strain evidence="2 3">OMC1185</strain>
    </source>
</reference>
<feature type="compositionally biased region" description="Basic residues" evidence="1">
    <location>
        <begin position="160"/>
        <end position="174"/>
    </location>
</feature>
<accession>A0A5C3NJT8</accession>
<feature type="compositionally biased region" description="Basic and acidic residues" evidence="1">
    <location>
        <begin position="220"/>
        <end position="244"/>
    </location>
</feature>
<dbReference type="AlphaFoldDB" id="A0A5C3NJT8"/>
<name>A0A5C3NJT8_9AGAM</name>
<keyword evidence="3" id="KW-1185">Reference proteome</keyword>
<feature type="compositionally biased region" description="Low complexity" evidence="1">
    <location>
        <begin position="253"/>
        <end position="262"/>
    </location>
</feature>
<evidence type="ECO:0000313" key="3">
    <source>
        <dbReference type="Proteomes" id="UP000305948"/>
    </source>
</evidence>
<sequence length="262" mass="28772">MASPQYQFPDSHPFSSYPYPPQPDPGMKALLATSWRVLEQLPPPSMREILGAYNARGDGDRDMLLAMLNAKTAEDQRMASVANLQRTMLETYRVSTIGGAPMPPPLPERYQFPPSMPIPRIASPSMQERRAPRSTAEPARSTPPHLPGIRDAVPLDSDRPRKRARSSRTSRSPRLRQLGTTTPDLPPSPYSSSHSDAAERSPRSRGSMAIGSLLSTGEKVAQREEREEAEARLLSRGYQPRDEWPSQLPPNSAAASAGALIA</sequence>
<proteinExistence type="predicted"/>
<feature type="region of interest" description="Disordered" evidence="1">
    <location>
        <begin position="102"/>
        <end position="262"/>
    </location>
</feature>
<gene>
    <name evidence="2" type="ORF">OE88DRAFT_1804026</name>
</gene>
<dbReference type="Proteomes" id="UP000305948">
    <property type="component" value="Unassembled WGS sequence"/>
</dbReference>
<dbReference type="OrthoDB" id="2537258at2759"/>
<evidence type="ECO:0000256" key="1">
    <source>
        <dbReference type="SAM" id="MobiDB-lite"/>
    </source>
</evidence>
<evidence type="ECO:0000313" key="2">
    <source>
        <dbReference type="EMBL" id="TFK57490.1"/>
    </source>
</evidence>
<dbReference type="EMBL" id="ML213503">
    <property type="protein sequence ID" value="TFK57490.1"/>
    <property type="molecule type" value="Genomic_DNA"/>
</dbReference>
<protein>
    <submittedName>
        <fullName evidence="2">Uncharacterized protein</fullName>
    </submittedName>
</protein>
<feature type="region of interest" description="Disordered" evidence="1">
    <location>
        <begin position="1"/>
        <end position="25"/>
    </location>
</feature>